<dbReference type="AlphaFoldDB" id="A0A1L9C266"/>
<accession>A0A1L9C266</accession>
<evidence type="ECO:0000256" key="1">
    <source>
        <dbReference type="SAM" id="Phobius"/>
    </source>
</evidence>
<dbReference type="EMBL" id="JWTK01000007">
    <property type="protein sequence ID" value="OJH48622.1"/>
    <property type="molecule type" value="Genomic_DNA"/>
</dbReference>
<keyword evidence="1" id="KW-0812">Transmembrane</keyword>
<sequence>MTFVAVATSAAEAFSPSAGLFSFFDLFALFFKGHLLLNEYYK</sequence>
<keyword evidence="1" id="KW-0472">Membrane</keyword>
<organism evidence="2 3">
    <name type="scientific">Methanohalophilus portucalensis FDF-1</name>
    <dbReference type="NCBI Taxonomy" id="523843"/>
    <lineage>
        <taxon>Archaea</taxon>
        <taxon>Methanobacteriati</taxon>
        <taxon>Methanobacteriota</taxon>
        <taxon>Stenosarchaea group</taxon>
        <taxon>Methanomicrobia</taxon>
        <taxon>Methanosarcinales</taxon>
        <taxon>Methanosarcinaceae</taxon>
        <taxon>Methanohalophilus</taxon>
    </lineage>
</organism>
<proteinExistence type="predicted"/>
<gene>
    <name evidence="2" type="ORF">MPF_1924</name>
</gene>
<comment type="caution">
    <text evidence="2">The sequence shown here is derived from an EMBL/GenBank/DDBJ whole genome shotgun (WGS) entry which is preliminary data.</text>
</comment>
<keyword evidence="1" id="KW-1133">Transmembrane helix</keyword>
<protein>
    <submittedName>
        <fullName evidence="2">Uncharacterized protein</fullName>
    </submittedName>
</protein>
<feature type="transmembrane region" description="Helical" evidence="1">
    <location>
        <begin position="20"/>
        <end position="37"/>
    </location>
</feature>
<evidence type="ECO:0000313" key="3">
    <source>
        <dbReference type="Proteomes" id="UP000185713"/>
    </source>
</evidence>
<evidence type="ECO:0000313" key="2">
    <source>
        <dbReference type="EMBL" id="OJH48622.1"/>
    </source>
</evidence>
<name>A0A1L9C266_9EURY</name>
<dbReference type="Proteomes" id="UP000185713">
    <property type="component" value="Unassembled WGS sequence"/>
</dbReference>
<reference evidence="2 3" key="1">
    <citation type="submission" date="2014-12" db="EMBL/GenBank/DDBJ databases">
        <title>The genome sequence of Methanohalophilus portucalensis strain FDF1.</title>
        <authorList>
            <person name="Lai M.-C."/>
            <person name="Lai S.-J."/>
        </authorList>
    </citation>
    <scope>NUCLEOTIDE SEQUENCE [LARGE SCALE GENOMIC DNA]</scope>
    <source>
        <strain evidence="2 3">FDF-1</strain>
    </source>
</reference>